<accession>A0A242MRH1</accession>
<evidence type="ECO:0000313" key="2">
    <source>
        <dbReference type="Proteomes" id="UP000194546"/>
    </source>
</evidence>
<organism evidence="1 2">
    <name type="scientific">Caballeronia sordidicola</name>
    <name type="common">Burkholderia sordidicola</name>
    <dbReference type="NCBI Taxonomy" id="196367"/>
    <lineage>
        <taxon>Bacteria</taxon>
        <taxon>Pseudomonadati</taxon>
        <taxon>Pseudomonadota</taxon>
        <taxon>Betaproteobacteria</taxon>
        <taxon>Burkholderiales</taxon>
        <taxon>Burkholderiaceae</taxon>
        <taxon>Caballeronia</taxon>
    </lineage>
</organism>
<sequence length="75" mass="8130">MELVDGASCIWQAHRFKLCFIEIVDTRVLSHFAVEAGGAQQSVAVLVAYRMDGVVPRHDGFASCALTDGHDGTPR</sequence>
<comment type="caution">
    <text evidence="1">The sequence shown here is derived from an EMBL/GenBank/DDBJ whole genome shotgun (WGS) entry which is preliminary data.</text>
</comment>
<dbReference type="AlphaFoldDB" id="A0A242MRH1"/>
<reference evidence="1 2" key="1">
    <citation type="submission" date="2017-03" db="EMBL/GenBank/DDBJ databases">
        <title>Genome analysis of strain PAMC 26510.</title>
        <authorList>
            <person name="Oh H.-M."/>
            <person name="Yang J.-A."/>
        </authorList>
    </citation>
    <scope>NUCLEOTIDE SEQUENCE [LARGE SCALE GENOMIC DNA]</scope>
    <source>
        <strain evidence="1 2">PAMC 26510</strain>
    </source>
</reference>
<evidence type="ECO:0000313" key="1">
    <source>
        <dbReference type="EMBL" id="OTP73784.1"/>
    </source>
</evidence>
<protein>
    <submittedName>
        <fullName evidence="1">Uncharacterized protein</fullName>
    </submittedName>
</protein>
<name>A0A242MRH1_CABSO</name>
<proteinExistence type="predicted"/>
<dbReference type="EMBL" id="NBTY01000097">
    <property type="protein sequence ID" value="OTP73784.1"/>
    <property type="molecule type" value="Genomic_DNA"/>
</dbReference>
<dbReference type="Proteomes" id="UP000194546">
    <property type="component" value="Unassembled WGS sequence"/>
</dbReference>
<gene>
    <name evidence="1" type="ORF">PAMC26510_18010</name>
</gene>